<evidence type="ECO:0000259" key="4">
    <source>
        <dbReference type="PROSITE" id="PS50850"/>
    </source>
</evidence>
<keyword evidence="3" id="KW-1133">Transmembrane helix</keyword>
<accession>A0A7R9Q717</accession>
<feature type="transmembrane region" description="Helical" evidence="3">
    <location>
        <begin position="37"/>
        <end position="59"/>
    </location>
</feature>
<keyword evidence="3" id="KW-0812">Transmembrane</keyword>
<dbReference type="InterPro" id="IPR050327">
    <property type="entry name" value="Proton-linked_MCT"/>
</dbReference>
<name>A0A7R9Q717_9ACAR</name>
<organism evidence="5">
    <name type="scientific">Medioppia subpectinata</name>
    <dbReference type="NCBI Taxonomy" id="1979941"/>
    <lineage>
        <taxon>Eukaryota</taxon>
        <taxon>Metazoa</taxon>
        <taxon>Ecdysozoa</taxon>
        <taxon>Arthropoda</taxon>
        <taxon>Chelicerata</taxon>
        <taxon>Arachnida</taxon>
        <taxon>Acari</taxon>
        <taxon>Acariformes</taxon>
        <taxon>Sarcoptiformes</taxon>
        <taxon>Oribatida</taxon>
        <taxon>Brachypylina</taxon>
        <taxon>Oppioidea</taxon>
        <taxon>Oppiidae</taxon>
        <taxon>Medioppia</taxon>
    </lineage>
</organism>
<dbReference type="InterPro" id="IPR020846">
    <property type="entry name" value="MFS_dom"/>
</dbReference>
<evidence type="ECO:0000313" key="5">
    <source>
        <dbReference type="EMBL" id="CAD7633894.1"/>
    </source>
</evidence>
<dbReference type="AlphaFoldDB" id="A0A7R9Q717"/>
<dbReference type="Gene3D" id="1.20.1250.20">
    <property type="entry name" value="MFS general substrate transporter like domains"/>
    <property type="match status" value="1"/>
</dbReference>
<dbReference type="PROSITE" id="PS50850">
    <property type="entry name" value="MFS"/>
    <property type="match status" value="1"/>
</dbReference>
<feature type="transmembrane region" description="Helical" evidence="3">
    <location>
        <begin position="189"/>
        <end position="207"/>
    </location>
</feature>
<feature type="transmembrane region" description="Helical" evidence="3">
    <location>
        <begin position="244"/>
        <end position="266"/>
    </location>
</feature>
<evidence type="ECO:0000256" key="1">
    <source>
        <dbReference type="ARBA" id="ARBA00004141"/>
    </source>
</evidence>
<dbReference type="Pfam" id="PF07690">
    <property type="entry name" value="MFS_1"/>
    <property type="match status" value="1"/>
</dbReference>
<feature type="transmembrane region" description="Helical" evidence="3">
    <location>
        <begin position="219"/>
        <end position="238"/>
    </location>
</feature>
<feature type="transmembrane region" description="Helical" evidence="3">
    <location>
        <begin position="149"/>
        <end position="169"/>
    </location>
</feature>
<protein>
    <recommendedName>
        <fullName evidence="4">Major facilitator superfamily (MFS) profile domain-containing protein</fullName>
    </recommendedName>
</protein>
<dbReference type="EMBL" id="OC868153">
    <property type="protein sequence ID" value="CAD7633894.1"/>
    <property type="molecule type" value="Genomic_DNA"/>
</dbReference>
<dbReference type="GO" id="GO:0022857">
    <property type="term" value="F:transmembrane transporter activity"/>
    <property type="evidence" value="ECO:0007669"/>
    <property type="project" value="InterPro"/>
</dbReference>
<sequence length="604" mass="68206">MFVSYGVIVGIGVSMIRETAVIMIGQYFKKKREFVEMFVMASTGLGIAFMPLFLTFAIRAKNWRFGFQGLALITFITFFLAVLYRPASLYHPQRRAILHLKSLQKRSRIKDKMKCHQNSQKQTSINSSQMAALEKPPYFDFSVLKSRTIQILICGTCISSFGTTTPLLLMTQQGSVENIDYHSLMALQAYLGIGIVLGTTAIGAIIVKNSVECMIARQYLCQASCFMLSASLLAFTALDDYHGYVLFVWIYGFFYGGYQYSLKMFIYEKVRARNFNRAWGYVQFCQSIPTIVGIPISAFLNEHFGDRTGFYLSSMCIALGSLVLFFIDAHKKRVAKKRKISSVSGTDMATDQSRRCSHEPSMDLHQYLPALRAPNDSMVDINLNQFNSNGRLNDMNAYNSMANNQLDLIRNARTSRSNSIFSTTIGGPLNAELTCISEEIVLDNMLEDSLMDDCITSCNKENKYLMLSEFENNLNDMSEEAKAIIRKRKEQQSIEGFILDQHEDDCPLSKAKALADKHKFTSNPLQRNHMTARQRRASFAGIASDTTANNMAIELNDENHMTMNGDLQHKSCPNCGDQIKDGSQLIRQKIAEEEEIDEEDSIDV</sequence>
<dbReference type="SUPFAM" id="SSF103473">
    <property type="entry name" value="MFS general substrate transporter"/>
    <property type="match status" value="1"/>
</dbReference>
<gene>
    <name evidence="5" type="ORF">OSB1V03_LOCUS14290</name>
</gene>
<keyword evidence="3" id="KW-0472">Membrane</keyword>
<keyword evidence="2" id="KW-0175">Coiled coil</keyword>
<dbReference type="OrthoDB" id="6499973at2759"/>
<dbReference type="Proteomes" id="UP000759131">
    <property type="component" value="Unassembled WGS sequence"/>
</dbReference>
<evidence type="ECO:0000313" key="6">
    <source>
        <dbReference type="Proteomes" id="UP000759131"/>
    </source>
</evidence>
<feature type="transmembrane region" description="Helical" evidence="3">
    <location>
        <begin position="310"/>
        <end position="329"/>
    </location>
</feature>
<dbReference type="InterPro" id="IPR011701">
    <property type="entry name" value="MFS"/>
</dbReference>
<dbReference type="InterPro" id="IPR036259">
    <property type="entry name" value="MFS_trans_sf"/>
</dbReference>
<dbReference type="EMBL" id="CAJPIZ010013578">
    <property type="protein sequence ID" value="CAG2114324.1"/>
    <property type="molecule type" value="Genomic_DNA"/>
</dbReference>
<feature type="coiled-coil region" evidence="2">
    <location>
        <begin position="460"/>
        <end position="487"/>
    </location>
</feature>
<proteinExistence type="predicted"/>
<evidence type="ECO:0000256" key="2">
    <source>
        <dbReference type="SAM" id="Coils"/>
    </source>
</evidence>
<comment type="subcellular location">
    <subcellularLocation>
        <location evidence="1">Membrane</location>
        <topology evidence="1">Multi-pass membrane protein</topology>
    </subcellularLocation>
</comment>
<dbReference type="PANTHER" id="PTHR11360:SF251">
    <property type="entry name" value="MAJOR FACILITATOR SUPERFAMILY (MFS) PROFILE DOMAIN-CONTAINING PROTEIN"/>
    <property type="match status" value="1"/>
</dbReference>
<feature type="domain" description="Major facilitator superfamily (MFS) profile" evidence="4">
    <location>
        <begin position="1"/>
        <end position="332"/>
    </location>
</feature>
<reference evidence="5" key="1">
    <citation type="submission" date="2020-11" db="EMBL/GenBank/DDBJ databases">
        <authorList>
            <person name="Tran Van P."/>
        </authorList>
    </citation>
    <scope>NUCLEOTIDE SEQUENCE</scope>
</reference>
<feature type="transmembrane region" description="Helical" evidence="3">
    <location>
        <begin position="278"/>
        <end position="298"/>
    </location>
</feature>
<evidence type="ECO:0000256" key="3">
    <source>
        <dbReference type="SAM" id="Phobius"/>
    </source>
</evidence>
<feature type="transmembrane region" description="Helical" evidence="3">
    <location>
        <begin position="65"/>
        <end position="84"/>
    </location>
</feature>
<feature type="transmembrane region" description="Helical" evidence="3">
    <location>
        <begin position="6"/>
        <end position="25"/>
    </location>
</feature>
<dbReference type="GO" id="GO:0016020">
    <property type="term" value="C:membrane"/>
    <property type="evidence" value="ECO:0007669"/>
    <property type="project" value="UniProtKB-SubCell"/>
</dbReference>
<dbReference type="PANTHER" id="PTHR11360">
    <property type="entry name" value="MONOCARBOXYLATE TRANSPORTER"/>
    <property type="match status" value="1"/>
</dbReference>
<keyword evidence="6" id="KW-1185">Reference proteome</keyword>